<keyword evidence="1" id="KW-1133">Transmembrane helix</keyword>
<dbReference type="AlphaFoldDB" id="A0A381ZTY4"/>
<dbReference type="Pfam" id="PF10099">
    <property type="entry name" value="RskA_C"/>
    <property type="match status" value="1"/>
</dbReference>
<dbReference type="InterPro" id="IPR018764">
    <property type="entry name" value="RskA_C"/>
</dbReference>
<feature type="transmembrane region" description="Helical" evidence="1">
    <location>
        <begin position="97"/>
        <end position="116"/>
    </location>
</feature>
<evidence type="ECO:0000256" key="1">
    <source>
        <dbReference type="SAM" id="Phobius"/>
    </source>
</evidence>
<dbReference type="GO" id="GO:0005886">
    <property type="term" value="C:plasma membrane"/>
    <property type="evidence" value="ECO:0007669"/>
    <property type="project" value="InterPro"/>
</dbReference>
<gene>
    <name evidence="3" type="ORF">METZ01_LOCUS145131</name>
</gene>
<protein>
    <recommendedName>
        <fullName evidence="2">Anti-sigma K factor RskA C-terminal domain-containing protein</fullName>
    </recommendedName>
</protein>
<evidence type="ECO:0000259" key="2">
    <source>
        <dbReference type="Pfam" id="PF10099"/>
    </source>
</evidence>
<organism evidence="3">
    <name type="scientific">marine metagenome</name>
    <dbReference type="NCBI Taxonomy" id="408172"/>
    <lineage>
        <taxon>unclassified sequences</taxon>
        <taxon>metagenomes</taxon>
        <taxon>ecological metagenomes</taxon>
    </lineage>
</organism>
<evidence type="ECO:0000313" key="3">
    <source>
        <dbReference type="EMBL" id="SVA92277.1"/>
    </source>
</evidence>
<proteinExistence type="predicted"/>
<sequence length="259" mass="29240">MGLLALSAVENLSTEDEQQLSQLLAKHPEFSKNEFAKTTALSQIGFYLTDHTAHEKLPSELRDKILAAYENSKLSEKNNPLLSILPGLLKAFTKPSYAWGITAMLLIGLSYSMITFKTYENNYRYLPLKKMVLQNTADDLMQYPWYGKTPDFENIKGDMIWSNQKQKGFIKITGMPMNDPSQNQYQIWIVDPIKYQNPVDGGVFDITKSDREIIIPINPKLPISNARAFAITLEQPGGVVVSSQPLLLTAPKERPKQTI</sequence>
<reference evidence="3" key="1">
    <citation type="submission" date="2018-05" db="EMBL/GenBank/DDBJ databases">
        <authorList>
            <person name="Lanie J.A."/>
            <person name="Ng W.-L."/>
            <person name="Kazmierczak K.M."/>
            <person name="Andrzejewski T.M."/>
            <person name="Davidsen T.M."/>
            <person name="Wayne K.J."/>
            <person name="Tettelin H."/>
            <person name="Glass J.I."/>
            <person name="Rusch D."/>
            <person name="Podicherti R."/>
            <person name="Tsui H.-C.T."/>
            <person name="Winkler M.E."/>
        </authorList>
    </citation>
    <scope>NUCLEOTIDE SEQUENCE</scope>
</reference>
<keyword evidence="1" id="KW-0472">Membrane</keyword>
<feature type="domain" description="Anti-sigma K factor RskA C-terminal" evidence="2">
    <location>
        <begin position="151"/>
        <end position="239"/>
    </location>
</feature>
<dbReference type="EMBL" id="UINC01022509">
    <property type="protein sequence ID" value="SVA92277.1"/>
    <property type="molecule type" value="Genomic_DNA"/>
</dbReference>
<accession>A0A381ZTY4</accession>
<name>A0A381ZTY4_9ZZZZ</name>
<keyword evidence="1" id="KW-0812">Transmembrane</keyword>